<organism evidence="1 2">
    <name type="scientific">Cricetulus griseus</name>
    <name type="common">Chinese hamster</name>
    <name type="synonym">Cricetulus barabensis griseus</name>
    <dbReference type="NCBI Taxonomy" id="10029"/>
    <lineage>
        <taxon>Eukaryota</taxon>
        <taxon>Metazoa</taxon>
        <taxon>Chordata</taxon>
        <taxon>Craniata</taxon>
        <taxon>Vertebrata</taxon>
        <taxon>Euteleostomi</taxon>
        <taxon>Mammalia</taxon>
        <taxon>Eutheria</taxon>
        <taxon>Euarchontoglires</taxon>
        <taxon>Glires</taxon>
        <taxon>Rodentia</taxon>
        <taxon>Myomorpha</taxon>
        <taxon>Muroidea</taxon>
        <taxon>Cricetidae</taxon>
        <taxon>Cricetinae</taxon>
        <taxon>Cricetulus</taxon>
    </lineage>
</organism>
<reference evidence="2" key="1">
    <citation type="journal article" date="2013" name="Nat. Biotechnol.">
        <title>Chinese hamster genome sequenced from sorted chromosomes.</title>
        <authorList>
            <person name="Brinkrolf K."/>
            <person name="Rupp O."/>
            <person name="Laux H."/>
            <person name="Kollin F."/>
            <person name="Ernst W."/>
            <person name="Linke B."/>
            <person name="Kofler R."/>
            <person name="Romand S."/>
            <person name="Hesse F."/>
            <person name="Budach W.E."/>
            <person name="Galosy S."/>
            <person name="Muller D."/>
            <person name="Noll T."/>
            <person name="Wienberg J."/>
            <person name="Jostock T."/>
            <person name="Leonard M."/>
            <person name="Grillari J."/>
            <person name="Tauch A."/>
            <person name="Goesmann A."/>
            <person name="Helk B."/>
            <person name="Mott J.E."/>
            <person name="Puhler A."/>
            <person name="Borth N."/>
        </authorList>
    </citation>
    <scope>NUCLEOTIDE SEQUENCE [LARGE SCALE GENOMIC DNA]</scope>
    <source>
        <strain evidence="2">17A/GY</strain>
    </source>
</reference>
<gene>
    <name evidence="1" type="ORF">H671_xg20166</name>
</gene>
<sequence length="120" mass="13514">MTNRNQKQFLAYLDRLMEAGLPLSVRCLECTAAELVLACRLLASDDSEHRCRTGLYQLLITHSQFGDINGRQRQKIASISSRNQRSHVGEQHVAEVDDFVKLTPNNRSVRQGTNSSSGQR</sequence>
<evidence type="ECO:0000313" key="2">
    <source>
        <dbReference type="Proteomes" id="UP000030759"/>
    </source>
</evidence>
<dbReference type="EMBL" id="KE683892">
    <property type="protein sequence ID" value="ERE65516.1"/>
    <property type="molecule type" value="Genomic_DNA"/>
</dbReference>
<name>A0A061HUV1_CRIGR</name>
<protein>
    <submittedName>
        <fullName evidence="1">Uncharacterized protein</fullName>
    </submittedName>
</protein>
<accession>A0A061HUV1</accession>
<dbReference type="Proteomes" id="UP000030759">
    <property type="component" value="Unassembled WGS sequence"/>
</dbReference>
<dbReference type="AlphaFoldDB" id="A0A061HUV1"/>
<proteinExistence type="predicted"/>
<evidence type="ECO:0000313" key="1">
    <source>
        <dbReference type="EMBL" id="ERE65516.1"/>
    </source>
</evidence>